<name>A0A813DI59_POLGL</name>
<dbReference type="OrthoDB" id="447469at2759"/>
<dbReference type="InterPro" id="IPR021841">
    <property type="entry name" value="VAC14_Fig4p-bd"/>
</dbReference>
<dbReference type="InterPro" id="IPR021133">
    <property type="entry name" value="HEAT_type_2"/>
</dbReference>
<sequence length="783" mass="86830">MAGEPENILGENIVQALSDKFEKRKQASLEIEAKVRDAMLLRQGGSGQVLAIIDCLRRDYIESSHGQNRKGGLIGLASVAIGLDSQVGQFLPQLLHPVLELFKDQDDARVRYYACEALYNISKVASEAVLPHFNAIFEGLCRLYADVVTDVRNGAQVLDRLMKDIVMQHASKFRAGEFVPLLSTRMHNKNPAIRQLVLAWITLLLQFPEVDMVCYLPQFLERLFDMLGDQSRDIRHNADACLNKLLCGVKACPAEKAMQIVSETAGVVVKCCFSSDNSSRLTALCWLFEFVHLPLMQSEGPAIVRWRTGWATHMPEVLGGTLHCIDDVEDEIARMAVEMNSGLLEMAQSLGDEIPVDKLVDKLVTSMRTKDSVSDSMVVHTACLQWICMLLAQSPKKMLQRRTLQRLFTPIFESLVHPDDEVVVASLRVLAQIMEGAAIGGSEQELFDEEFFDDGGEGGGAAASAPSSSSAAGRPAWNVPSSSPSAGAAVVSPSDSRGGSDLFTMVVHRLLKLFASKTQMLETRGRLMIRQLCGHLDPRRLYVTVAQAIQQEPDLVFAQQLVQTFSWILLTAAETRGLREELLQEAQHPQLLALAGLRRPLDEASAVKESVTSDIPLFLELLEPWFHNPVSALALCLWSQQYELASELTARFAAFEPTLDLLRQLDQLVHLIESPVFSRLRLRLLEPRRHPALIKCLLGLAMLLPQAGAFNILRERITVVQSGLLLEAQRDDAPDQSEAVPASSTWWSGSGRPAPSQPAKDIRQIDVRGWIQRFDQVSSEYQC</sequence>
<keyword evidence="4" id="KW-0472">Membrane</keyword>
<dbReference type="InterPro" id="IPR016024">
    <property type="entry name" value="ARM-type_fold"/>
</dbReference>
<evidence type="ECO:0000256" key="1">
    <source>
        <dbReference type="ARBA" id="ARBA00004308"/>
    </source>
</evidence>
<proteinExistence type="inferred from homology"/>
<dbReference type="Pfam" id="PF12755">
    <property type="entry name" value="Vac14_Fab1_bd"/>
    <property type="match status" value="1"/>
</dbReference>
<dbReference type="GO" id="GO:0070772">
    <property type="term" value="C:PAS complex"/>
    <property type="evidence" value="ECO:0007669"/>
    <property type="project" value="InterPro"/>
</dbReference>
<evidence type="ECO:0000313" key="9">
    <source>
        <dbReference type="Proteomes" id="UP000654075"/>
    </source>
</evidence>
<feature type="repeat" description="HEAT" evidence="5">
    <location>
        <begin position="94"/>
        <end position="133"/>
    </location>
</feature>
<dbReference type="PROSITE" id="PS50077">
    <property type="entry name" value="HEAT_REPEAT"/>
    <property type="match status" value="1"/>
</dbReference>
<comment type="subcellular location">
    <subcellularLocation>
        <location evidence="1">Endomembrane system</location>
    </subcellularLocation>
</comment>
<dbReference type="Proteomes" id="UP000654075">
    <property type="component" value="Unassembled WGS sequence"/>
</dbReference>
<evidence type="ECO:0000256" key="5">
    <source>
        <dbReference type="PROSITE-ProRule" id="PRU00103"/>
    </source>
</evidence>
<evidence type="ECO:0000256" key="4">
    <source>
        <dbReference type="ARBA" id="ARBA00023136"/>
    </source>
</evidence>
<feature type="region of interest" description="Disordered" evidence="6">
    <location>
        <begin position="731"/>
        <end position="761"/>
    </location>
</feature>
<keyword evidence="9" id="KW-1185">Reference proteome</keyword>
<dbReference type="GO" id="GO:0006661">
    <property type="term" value="P:phosphatidylinositol biosynthetic process"/>
    <property type="evidence" value="ECO:0007669"/>
    <property type="project" value="InterPro"/>
</dbReference>
<evidence type="ECO:0000259" key="7">
    <source>
        <dbReference type="Pfam" id="PF11916"/>
    </source>
</evidence>
<keyword evidence="3" id="KW-0677">Repeat</keyword>
<comment type="similarity">
    <text evidence="2">Belongs to the VAC14 family.</text>
</comment>
<dbReference type="GO" id="GO:0010008">
    <property type="term" value="C:endosome membrane"/>
    <property type="evidence" value="ECO:0007669"/>
    <property type="project" value="TreeGrafter"/>
</dbReference>
<feature type="compositionally biased region" description="Low complexity" evidence="6">
    <location>
        <begin position="462"/>
        <end position="496"/>
    </location>
</feature>
<dbReference type="OMA" id="QCYQHVS"/>
<dbReference type="Pfam" id="PF11916">
    <property type="entry name" value="Vac14_Fig4_bd"/>
    <property type="match status" value="1"/>
</dbReference>
<dbReference type="EMBL" id="CAJNNV010001941">
    <property type="protein sequence ID" value="CAE8586178.1"/>
    <property type="molecule type" value="Genomic_DNA"/>
</dbReference>
<dbReference type="PANTHER" id="PTHR16023:SF0">
    <property type="entry name" value="PROTEIN VAC14 HOMOLOG"/>
    <property type="match status" value="1"/>
</dbReference>
<gene>
    <name evidence="8" type="ORF">PGLA1383_LOCUS5073</name>
</gene>
<dbReference type="PANTHER" id="PTHR16023">
    <property type="entry name" value="TAX1 BINDING PROTEIN-RELATED"/>
    <property type="match status" value="1"/>
</dbReference>
<comment type="caution">
    <text evidence="8">The sequence shown here is derived from an EMBL/GenBank/DDBJ whole genome shotgun (WGS) entry which is preliminary data.</text>
</comment>
<protein>
    <recommendedName>
        <fullName evidence="7">Vacuolar protein 14 C-terminal Fig4-binding domain-containing protein</fullName>
    </recommendedName>
</protein>
<evidence type="ECO:0000256" key="2">
    <source>
        <dbReference type="ARBA" id="ARBA00010225"/>
    </source>
</evidence>
<organism evidence="8 9">
    <name type="scientific">Polarella glacialis</name>
    <name type="common">Dinoflagellate</name>
    <dbReference type="NCBI Taxonomy" id="89957"/>
    <lineage>
        <taxon>Eukaryota</taxon>
        <taxon>Sar</taxon>
        <taxon>Alveolata</taxon>
        <taxon>Dinophyceae</taxon>
        <taxon>Suessiales</taxon>
        <taxon>Suessiaceae</taxon>
        <taxon>Polarella</taxon>
    </lineage>
</organism>
<reference evidence="8" key="1">
    <citation type="submission" date="2021-02" db="EMBL/GenBank/DDBJ databases">
        <authorList>
            <person name="Dougan E. K."/>
            <person name="Rhodes N."/>
            <person name="Thang M."/>
            <person name="Chan C."/>
        </authorList>
    </citation>
    <scope>NUCLEOTIDE SEQUENCE</scope>
</reference>
<dbReference type="InterPro" id="IPR026825">
    <property type="entry name" value="Vac14"/>
</dbReference>
<feature type="region of interest" description="Disordered" evidence="6">
    <location>
        <begin position="456"/>
        <end position="496"/>
    </location>
</feature>
<feature type="domain" description="Vacuolar protein 14 C-terminal Fig4-binding" evidence="7">
    <location>
        <begin position="519"/>
        <end position="720"/>
    </location>
</feature>
<accession>A0A813DI59</accession>
<dbReference type="AlphaFoldDB" id="A0A813DI59"/>
<evidence type="ECO:0000256" key="6">
    <source>
        <dbReference type="SAM" id="MobiDB-lite"/>
    </source>
</evidence>
<dbReference type="Gene3D" id="1.25.10.10">
    <property type="entry name" value="Leucine-rich Repeat Variant"/>
    <property type="match status" value="3"/>
</dbReference>
<dbReference type="SUPFAM" id="SSF48371">
    <property type="entry name" value="ARM repeat"/>
    <property type="match status" value="1"/>
</dbReference>
<evidence type="ECO:0000313" key="8">
    <source>
        <dbReference type="EMBL" id="CAE8586178.1"/>
    </source>
</evidence>
<evidence type="ECO:0000256" key="3">
    <source>
        <dbReference type="ARBA" id="ARBA00022737"/>
    </source>
</evidence>
<dbReference type="InterPro" id="IPR011989">
    <property type="entry name" value="ARM-like"/>
</dbReference>